<name>A0AA96LJB6_9BACL</name>
<dbReference type="SUPFAM" id="SSF55545">
    <property type="entry name" value="beta-N-acetylhexosaminidase-like domain"/>
    <property type="match status" value="1"/>
</dbReference>
<evidence type="ECO:0000259" key="8">
    <source>
        <dbReference type="Pfam" id="PF02838"/>
    </source>
</evidence>
<dbReference type="PANTHER" id="PTHR22600:SF57">
    <property type="entry name" value="BETA-N-ACETYLHEXOSAMINIDASE"/>
    <property type="match status" value="1"/>
</dbReference>
<comment type="catalytic activity">
    <reaction evidence="1">
        <text>Hydrolysis of terminal non-reducing N-acetyl-D-hexosamine residues in N-acetyl-beta-D-hexosaminides.</text>
        <dbReference type="EC" id="3.2.1.52"/>
    </reaction>
</comment>
<dbReference type="Gene3D" id="3.20.20.80">
    <property type="entry name" value="Glycosidases"/>
    <property type="match status" value="1"/>
</dbReference>
<dbReference type="InterPro" id="IPR029018">
    <property type="entry name" value="Hex-like_dom2"/>
</dbReference>
<dbReference type="GO" id="GO:0004563">
    <property type="term" value="F:beta-N-acetylhexosaminidase activity"/>
    <property type="evidence" value="ECO:0007669"/>
    <property type="project" value="UniProtKB-EC"/>
</dbReference>
<dbReference type="EMBL" id="CP130318">
    <property type="protein sequence ID" value="WNQ13145.1"/>
    <property type="molecule type" value="Genomic_DNA"/>
</dbReference>
<sequence>MKKELINLVPNPKSLEPLPSVLRLTSGYRISLPEEDKQAIFPIAQRLQDLILRETGILPAIAVGPSPVGPSLLRFDRMIGKMTNEEAYMLRITSDGVLIRYASAAGAYHAVSTLKQLVVQYGKQLPCMNVEDEPDFQARGIMLDISRNKIPRLETLFRLVDLMADLKMNQLQLYVEGFSFAYESFPEVWKSGTPVTGEDILLLDQYCRERFIQLVPNQNSFGHMTPWLERKEFNDLADCPTGCEAPWGRYDKPMTLNPLDKRSLELIERTYGDLLPYFTSGLFNVGCDETFDLGQGRSKAACEERGKGRVYLEFLLQVHKLVSRFGKKMMFWGDIIKQHPELISELPKDVIVLEWGYHASRPSEEDCGAFHAAGIPYYVCPGTSSWNSITGLTDNMNSNLLTAAVNGKKYGAAGYLITDWGDCGHWQPLPVSYAGFVYGAGLSWNVERNRHLNVPAYLDRFVFKDSSCRLGQFAVDLGNYYLLEKQTAYNGSGVFRTLYYHQWNDMNKDLDFLQLPDPAREDFSRVKEHVTALAEELEEAVPRCSDAPLVKREYALAIKLVLHGAELGLLKTDPSSDLSGRERRLELLLEDLDGILLEFKEVWLMRNRRGGLDSSLVKLVSLRQQYGEALMQLKTSGMQKVE</sequence>
<dbReference type="EC" id="3.2.1.52" evidence="3"/>
<evidence type="ECO:0000256" key="1">
    <source>
        <dbReference type="ARBA" id="ARBA00001231"/>
    </source>
</evidence>
<dbReference type="Pfam" id="PF00728">
    <property type="entry name" value="Glyco_hydro_20"/>
    <property type="match status" value="1"/>
</dbReference>
<feature type="domain" description="Beta-hexosaminidase bacterial type N-terminal" evidence="8">
    <location>
        <begin position="6"/>
        <end position="132"/>
    </location>
</feature>
<dbReference type="Proteomes" id="UP001305702">
    <property type="component" value="Chromosome"/>
</dbReference>
<accession>A0AA96LJB6</accession>
<organism evidence="9 10">
    <name type="scientific">Paenibacillus aurantius</name>
    <dbReference type="NCBI Taxonomy" id="2918900"/>
    <lineage>
        <taxon>Bacteria</taxon>
        <taxon>Bacillati</taxon>
        <taxon>Bacillota</taxon>
        <taxon>Bacilli</taxon>
        <taxon>Bacillales</taxon>
        <taxon>Paenibacillaceae</taxon>
        <taxon>Paenibacillus</taxon>
    </lineage>
</organism>
<dbReference type="PRINTS" id="PR00738">
    <property type="entry name" value="GLHYDRLASE20"/>
</dbReference>
<evidence type="ECO:0000313" key="9">
    <source>
        <dbReference type="EMBL" id="WNQ13145.1"/>
    </source>
</evidence>
<dbReference type="GO" id="GO:0005975">
    <property type="term" value="P:carbohydrate metabolic process"/>
    <property type="evidence" value="ECO:0007669"/>
    <property type="project" value="InterPro"/>
</dbReference>
<keyword evidence="4" id="KW-0378">Hydrolase</keyword>
<dbReference type="InterPro" id="IPR017853">
    <property type="entry name" value="GH"/>
</dbReference>
<dbReference type="PANTHER" id="PTHR22600">
    <property type="entry name" value="BETA-HEXOSAMINIDASE"/>
    <property type="match status" value="1"/>
</dbReference>
<dbReference type="Gene3D" id="3.30.379.10">
    <property type="entry name" value="Chitobiase/beta-hexosaminidase domain 2-like"/>
    <property type="match status" value="1"/>
</dbReference>
<reference evidence="9 10" key="1">
    <citation type="submission" date="2022-02" db="EMBL/GenBank/DDBJ databases">
        <title>Paenibacillus sp. MBLB1776 Whole Genome Shotgun Sequencing.</title>
        <authorList>
            <person name="Hwang C.Y."/>
            <person name="Cho E.-S."/>
            <person name="Seo M.-J."/>
        </authorList>
    </citation>
    <scope>NUCLEOTIDE SEQUENCE [LARGE SCALE GENOMIC DNA]</scope>
    <source>
        <strain evidence="9 10">MBLB1776</strain>
    </source>
</reference>
<evidence type="ECO:0000256" key="5">
    <source>
        <dbReference type="ARBA" id="ARBA00023295"/>
    </source>
</evidence>
<protein>
    <recommendedName>
        <fullName evidence="3">beta-N-acetylhexosaminidase</fullName>
        <ecNumber evidence="3">3.2.1.52</ecNumber>
    </recommendedName>
</protein>
<evidence type="ECO:0000256" key="4">
    <source>
        <dbReference type="ARBA" id="ARBA00022801"/>
    </source>
</evidence>
<keyword evidence="10" id="KW-1185">Reference proteome</keyword>
<dbReference type="KEGG" id="paun:MJA45_09015"/>
<keyword evidence="5" id="KW-0326">Glycosidase</keyword>
<evidence type="ECO:0000256" key="2">
    <source>
        <dbReference type="ARBA" id="ARBA00006285"/>
    </source>
</evidence>
<evidence type="ECO:0000256" key="6">
    <source>
        <dbReference type="PIRSR" id="PIRSR625705-1"/>
    </source>
</evidence>
<feature type="active site" description="Proton donor" evidence="6">
    <location>
        <position position="289"/>
    </location>
</feature>
<gene>
    <name evidence="9" type="ORF">MJA45_09015</name>
</gene>
<dbReference type="InterPro" id="IPR025705">
    <property type="entry name" value="Beta_hexosaminidase_sua/sub"/>
</dbReference>
<proteinExistence type="inferred from homology"/>
<evidence type="ECO:0000259" key="7">
    <source>
        <dbReference type="Pfam" id="PF00728"/>
    </source>
</evidence>
<dbReference type="GO" id="GO:0030203">
    <property type="term" value="P:glycosaminoglycan metabolic process"/>
    <property type="evidence" value="ECO:0007669"/>
    <property type="project" value="TreeGrafter"/>
</dbReference>
<comment type="similarity">
    <text evidence="2">Belongs to the glycosyl hydrolase 20 family.</text>
</comment>
<dbReference type="AlphaFoldDB" id="A0AA96LJB6"/>
<dbReference type="CDD" id="cd06565">
    <property type="entry name" value="GH20_GcnA-like"/>
    <property type="match status" value="1"/>
</dbReference>
<dbReference type="GO" id="GO:0016020">
    <property type="term" value="C:membrane"/>
    <property type="evidence" value="ECO:0007669"/>
    <property type="project" value="TreeGrafter"/>
</dbReference>
<dbReference type="InterPro" id="IPR015883">
    <property type="entry name" value="Glyco_hydro_20_cat"/>
</dbReference>
<evidence type="ECO:0000313" key="10">
    <source>
        <dbReference type="Proteomes" id="UP001305702"/>
    </source>
</evidence>
<evidence type="ECO:0000256" key="3">
    <source>
        <dbReference type="ARBA" id="ARBA00012663"/>
    </source>
</evidence>
<dbReference type="Pfam" id="PF02838">
    <property type="entry name" value="Glyco_hydro_20b"/>
    <property type="match status" value="1"/>
</dbReference>
<dbReference type="RefSeq" id="WP_315606925.1">
    <property type="nucleotide sequence ID" value="NZ_CP130318.1"/>
</dbReference>
<dbReference type="SUPFAM" id="SSF51445">
    <property type="entry name" value="(Trans)glycosidases"/>
    <property type="match status" value="1"/>
</dbReference>
<feature type="domain" description="Glycoside hydrolase family 20 catalytic" evidence="7">
    <location>
        <begin position="136"/>
        <end position="358"/>
    </location>
</feature>
<dbReference type="InterPro" id="IPR015882">
    <property type="entry name" value="HEX_bac_N"/>
</dbReference>